<accession>A8DWA9</accession>
<dbReference type="GO" id="GO:0006751">
    <property type="term" value="P:glutathione catabolic process"/>
    <property type="evidence" value="ECO:0007669"/>
    <property type="project" value="InterPro"/>
</dbReference>
<dbReference type="PhylomeDB" id="A8DWA9"/>
<dbReference type="PANTHER" id="PTHR11686:SF9">
    <property type="entry name" value="RE13973P"/>
    <property type="match status" value="1"/>
</dbReference>
<keyword evidence="3" id="KW-1185">Reference proteome</keyword>
<reference evidence="2 3" key="1">
    <citation type="journal article" date="2007" name="Science">
        <title>Sea anemone genome reveals ancestral eumetazoan gene repertoire and genomic organization.</title>
        <authorList>
            <person name="Putnam N.H."/>
            <person name="Srivastava M."/>
            <person name="Hellsten U."/>
            <person name="Dirks B."/>
            <person name="Chapman J."/>
            <person name="Salamov A."/>
            <person name="Terry A."/>
            <person name="Shapiro H."/>
            <person name="Lindquist E."/>
            <person name="Kapitonov V.V."/>
            <person name="Jurka J."/>
            <person name="Genikhovich G."/>
            <person name="Grigoriev I.V."/>
            <person name="Lucas S.M."/>
            <person name="Steele R.E."/>
            <person name="Finnerty J.R."/>
            <person name="Technau U."/>
            <person name="Martindale M.Q."/>
            <person name="Rokhsar D.S."/>
        </authorList>
    </citation>
    <scope>NUCLEOTIDE SEQUENCE [LARGE SCALE GENOMIC DNA]</scope>
    <source>
        <strain evidence="3">CH2 X CH6</strain>
    </source>
</reference>
<dbReference type="eggNOG" id="KOG2410">
    <property type="taxonomic scope" value="Eukaryota"/>
</dbReference>
<sequence>ISSFGSKFMGGTTGILYNDEMDGFAVPGHPNAYELEPAAPNFILPGKRPLSSTAPSIFIDNKDDVKLVVGASGGPKITTAISQVSRPRAIG</sequence>
<dbReference type="OMA" id="YNDEMDG"/>
<evidence type="ECO:0000256" key="1">
    <source>
        <dbReference type="PIRSR" id="PIRSR600101-2"/>
    </source>
</evidence>
<gene>
    <name evidence="2" type="ORF">NEMVEDRAFT_v1g157231</name>
</gene>
<dbReference type="Gene3D" id="3.60.20.40">
    <property type="match status" value="1"/>
</dbReference>
<feature type="binding site" evidence="1">
    <location>
        <begin position="51"/>
        <end position="52"/>
    </location>
    <ligand>
        <name>L-glutamate</name>
        <dbReference type="ChEBI" id="CHEBI:29985"/>
    </ligand>
</feature>
<dbReference type="PRINTS" id="PR01210">
    <property type="entry name" value="GGTRANSPTASE"/>
</dbReference>
<dbReference type="HOGENOM" id="CLU_2433210_0_0_1"/>
<dbReference type="Pfam" id="PF01019">
    <property type="entry name" value="G_glu_transpept"/>
    <property type="match status" value="1"/>
</dbReference>
<dbReference type="InterPro" id="IPR043137">
    <property type="entry name" value="GGT_ssub_C"/>
</dbReference>
<dbReference type="EMBL" id="DS479385">
    <property type="protein sequence ID" value="EDO25500.1"/>
    <property type="molecule type" value="Genomic_DNA"/>
</dbReference>
<feature type="non-terminal residue" evidence="2">
    <location>
        <position position="1"/>
    </location>
</feature>
<dbReference type="KEGG" id="nve:5495752"/>
<dbReference type="GO" id="GO:0036374">
    <property type="term" value="F:glutathione hydrolase activity"/>
    <property type="evidence" value="ECO:0007669"/>
    <property type="project" value="InterPro"/>
</dbReference>
<dbReference type="InterPro" id="IPR029055">
    <property type="entry name" value="Ntn_hydrolases_N"/>
</dbReference>
<feature type="binding site" evidence="1">
    <location>
        <position position="74"/>
    </location>
    <ligand>
        <name>L-glutamate</name>
        <dbReference type="ChEBI" id="CHEBI:29985"/>
    </ligand>
</feature>
<organism evidence="2 3">
    <name type="scientific">Nematostella vectensis</name>
    <name type="common">Starlet sea anemone</name>
    <dbReference type="NCBI Taxonomy" id="45351"/>
    <lineage>
        <taxon>Eukaryota</taxon>
        <taxon>Metazoa</taxon>
        <taxon>Cnidaria</taxon>
        <taxon>Anthozoa</taxon>
        <taxon>Hexacorallia</taxon>
        <taxon>Actiniaria</taxon>
        <taxon>Edwardsiidae</taxon>
        <taxon>Nematostella</taxon>
    </lineage>
</organism>
<dbReference type="STRING" id="45351.A8DWA9"/>
<dbReference type="Proteomes" id="UP000001593">
    <property type="component" value="Unassembled WGS sequence"/>
</dbReference>
<proteinExistence type="predicted"/>
<evidence type="ECO:0000313" key="3">
    <source>
        <dbReference type="Proteomes" id="UP000001593"/>
    </source>
</evidence>
<dbReference type="InterPro" id="IPR000101">
    <property type="entry name" value="GGT_peptidase"/>
</dbReference>
<protein>
    <recommendedName>
        <fullName evidence="4">Gamma-glutamyltransferase</fullName>
    </recommendedName>
</protein>
<name>A8DWA9_NEMVE</name>
<dbReference type="PANTHER" id="PTHR11686">
    <property type="entry name" value="GAMMA GLUTAMYL TRANSPEPTIDASE"/>
    <property type="match status" value="1"/>
</dbReference>
<evidence type="ECO:0000313" key="2">
    <source>
        <dbReference type="EMBL" id="EDO25500.1"/>
    </source>
</evidence>
<evidence type="ECO:0008006" key="4">
    <source>
        <dbReference type="Google" id="ProtNLM"/>
    </source>
</evidence>
<dbReference type="InParanoid" id="A8DWA9"/>
<dbReference type="SUPFAM" id="SSF56235">
    <property type="entry name" value="N-terminal nucleophile aminohydrolases (Ntn hydrolases)"/>
    <property type="match status" value="1"/>
</dbReference>
<dbReference type="MEROPS" id="T03.011"/>
<dbReference type="AlphaFoldDB" id="A8DWA9"/>